<dbReference type="EMBL" id="JAAALK010000289">
    <property type="protein sequence ID" value="KAG8048440.1"/>
    <property type="molecule type" value="Genomic_DNA"/>
</dbReference>
<feature type="region of interest" description="Disordered" evidence="1">
    <location>
        <begin position="43"/>
        <end position="65"/>
    </location>
</feature>
<reference evidence="2" key="1">
    <citation type="journal article" date="2021" name="bioRxiv">
        <title>Whole Genome Assembly and Annotation of Northern Wild Rice, Zizania palustris L., Supports a Whole Genome Duplication in the Zizania Genus.</title>
        <authorList>
            <person name="Haas M."/>
            <person name="Kono T."/>
            <person name="Macchietto M."/>
            <person name="Millas R."/>
            <person name="McGilp L."/>
            <person name="Shao M."/>
            <person name="Duquette J."/>
            <person name="Hirsch C.N."/>
            <person name="Kimball J."/>
        </authorList>
    </citation>
    <scope>NUCLEOTIDE SEQUENCE</scope>
    <source>
        <tissue evidence="2">Fresh leaf tissue</tissue>
    </source>
</reference>
<gene>
    <name evidence="2" type="ORF">GUJ93_ZPchr0009g622</name>
</gene>
<dbReference type="Proteomes" id="UP000729402">
    <property type="component" value="Unassembled WGS sequence"/>
</dbReference>
<name>A0A8J5R133_ZIZPA</name>
<sequence length="126" mass="14606">MQLGIARLGAVLRKRRGRREGVWRLELGKSELRERWERKKKLNMANSAKHTSLSNEDVAHQHQDRCGSEKLNSLYIGDTKRVMQAEMTVTLENVQKTERDNQTKLNSEMDDADCNTQSDTKKDYSL</sequence>
<organism evidence="2 3">
    <name type="scientific">Zizania palustris</name>
    <name type="common">Northern wild rice</name>
    <dbReference type="NCBI Taxonomy" id="103762"/>
    <lineage>
        <taxon>Eukaryota</taxon>
        <taxon>Viridiplantae</taxon>
        <taxon>Streptophyta</taxon>
        <taxon>Embryophyta</taxon>
        <taxon>Tracheophyta</taxon>
        <taxon>Spermatophyta</taxon>
        <taxon>Magnoliopsida</taxon>
        <taxon>Liliopsida</taxon>
        <taxon>Poales</taxon>
        <taxon>Poaceae</taxon>
        <taxon>BOP clade</taxon>
        <taxon>Oryzoideae</taxon>
        <taxon>Oryzeae</taxon>
        <taxon>Zizaniinae</taxon>
        <taxon>Zizania</taxon>
    </lineage>
</organism>
<feature type="compositionally biased region" description="Polar residues" evidence="1">
    <location>
        <begin position="44"/>
        <end position="55"/>
    </location>
</feature>
<proteinExistence type="predicted"/>
<dbReference type="AlphaFoldDB" id="A0A8J5R133"/>
<evidence type="ECO:0000256" key="1">
    <source>
        <dbReference type="SAM" id="MobiDB-lite"/>
    </source>
</evidence>
<comment type="caution">
    <text evidence="2">The sequence shown here is derived from an EMBL/GenBank/DDBJ whole genome shotgun (WGS) entry which is preliminary data.</text>
</comment>
<keyword evidence="3" id="KW-1185">Reference proteome</keyword>
<protein>
    <submittedName>
        <fullName evidence="2">Uncharacterized protein</fullName>
    </submittedName>
</protein>
<reference evidence="2" key="2">
    <citation type="submission" date="2021-02" db="EMBL/GenBank/DDBJ databases">
        <authorList>
            <person name="Kimball J.A."/>
            <person name="Haas M.W."/>
            <person name="Macchietto M."/>
            <person name="Kono T."/>
            <person name="Duquette J."/>
            <person name="Shao M."/>
        </authorList>
    </citation>
    <scope>NUCLEOTIDE SEQUENCE</scope>
    <source>
        <tissue evidence="2">Fresh leaf tissue</tissue>
    </source>
</reference>
<feature type="region of interest" description="Disordered" evidence="1">
    <location>
        <begin position="93"/>
        <end position="126"/>
    </location>
</feature>
<evidence type="ECO:0000313" key="3">
    <source>
        <dbReference type="Proteomes" id="UP000729402"/>
    </source>
</evidence>
<evidence type="ECO:0000313" key="2">
    <source>
        <dbReference type="EMBL" id="KAG8048440.1"/>
    </source>
</evidence>
<accession>A0A8J5R133</accession>